<protein>
    <submittedName>
        <fullName evidence="3">Uncharacterized protein</fullName>
    </submittedName>
</protein>
<dbReference type="InParanoid" id="A0A0Q9XFE1"/>
<dbReference type="GO" id="GO:0005634">
    <property type="term" value="C:nucleus"/>
    <property type="evidence" value="ECO:0007669"/>
    <property type="project" value="EnsemblMetazoa"/>
</dbReference>
<feature type="compositionally biased region" description="Basic residues" evidence="1">
    <location>
        <begin position="120"/>
        <end position="138"/>
    </location>
</feature>
<dbReference type="OrthoDB" id="6591996at2759"/>
<evidence type="ECO:0000256" key="1">
    <source>
        <dbReference type="SAM" id="MobiDB-lite"/>
    </source>
</evidence>
<reference evidence="3 4" key="1">
    <citation type="journal article" date="2007" name="Nature">
        <title>Evolution of genes and genomes on the Drosophila phylogeny.</title>
        <authorList>
            <consortium name="Drosophila 12 Genomes Consortium"/>
            <person name="Clark A.G."/>
            <person name="Eisen M.B."/>
            <person name="Smith D.R."/>
            <person name="Bergman C.M."/>
            <person name="Oliver B."/>
            <person name="Markow T.A."/>
            <person name="Kaufman T.C."/>
            <person name="Kellis M."/>
            <person name="Gelbart W."/>
            <person name="Iyer V.N."/>
            <person name="Pollard D.A."/>
            <person name="Sackton T.B."/>
            <person name="Larracuente A.M."/>
            <person name="Singh N.D."/>
            <person name="Abad J.P."/>
            <person name="Abt D.N."/>
            <person name="Adryan B."/>
            <person name="Aguade M."/>
            <person name="Akashi H."/>
            <person name="Anderson W.W."/>
            <person name="Aquadro C.F."/>
            <person name="Ardell D.H."/>
            <person name="Arguello R."/>
            <person name="Artieri C.G."/>
            <person name="Barbash D.A."/>
            <person name="Barker D."/>
            <person name="Barsanti P."/>
            <person name="Batterham P."/>
            <person name="Batzoglou S."/>
            <person name="Begun D."/>
            <person name="Bhutkar A."/>
            <person name="Blanco E."/>
            <person name="Bosak S.A."/>
            <person name="Bradley R.K."/>
            <person name="Brand A.D."/>
            <person name="Brent M.R."/>
            <person name="Brooks A.N."/>
            <person name="Brown R.H."/>
            <person name="Butlin R.K."/>
            <person name="Caggese C."/>
            <person name="Calvi B.R."/>
            <person name="Bernardo de Carvalho A."/>
            <person name="Caspi A."/>
            <person name="Castrezana S."/>
            <person name="Celniker S.E."/>
            <person name="Chang J.L."/>
            <person name="Chapple C."/>
            <person name="Chatterji S."/>
            <person name="Chinwalla A."/>
            <person name="Civetta A."/>
            <person name="Clifton S.W."/>
            <person name="Comeron J.M."/>
            <person name="Costello J.C."/>
            <person name="Coyne J.A."/>
            <person name="Daub J."/>
            <person name="David R.G."/>
            <person name="Delcher A.L."/>
            <person name="Delehaunty K."/>
            <person name="Do C.B."/>
            <person name="Ebling H."/>
            <person name="Edwards K."/>
            <person name="Eickbush T."/>
            <person name="Evans J.D."/>
            <person name="Filipski A."/>
            <person name="Findeiss S."/>
            <person name="Freyhult E."/>
            <person name="Fulton L."/>
            <person name="Fulton R."/>
            <person name="Garcia A.C."/>
            <person name="Gardiner A."/>
            <person name="Garfield D.A."/>
            <person name="Garvin B.E."/>
            <person name="Gibson G."/>
            <person name="Gilbert D."/>
            <person name="Gnerre S."/>
            <person name="Godfrey J."/>
            <person name="Good R."/>
            <person name="Gotea V."/>
            <person name="Gravely B."/>
            <person name="Greenberg A.J."/>
            <person name="Griffiths-Jones S."/>
            <person name="Gross S."/>
            <person name="Guigo R."/>
            <person name="Gustafson E.A."/>
            <person name="Haerty W."/>
            <person name="Hahn M.W."/>
            <person name="Halligan D.L."/>
            <person name="Halpern A.L."/>
            <person name="Halter G.M."/>
            <person name="Han M.V."/>
            <person name="Heger A."/>
            <person name="Hillier L."/>
            <person name="Hinrichs A.S."/>
            <person name="Holmes I."/>
            <person name="Hoskins R.A."/>
            <person name="Hubisz M.J."/>
            <person name="Hultmark D."/>
            <person name="Huntley M.A."/>
            <person name="Jaffe D.B."/>
            <person name="Jagadeeshan S."/>
            <person name="Jeck W.R."/>
            <person name="Johnson J."/>
            <person name="Jones C.D."/>
            <person name="Jordan W.C."/>
            <person name="Karpen G.H."/>
            <person name="Kataoka E."/>
            <person name="Keightley P.D."/>
            <person name="Kheradpour P."/>
            <person name="Kirkness E.F."/>
            <person name="Koerich L.B."/>
            <person name="Kristiansen K."/>
            <person name="Kudrna D."/>
            <person name="Kulathinal R.J."/>
            <person name="Kumar S."/>
            <person name="Kwok R."/>
            <person name="Lander E."/>
            <person name="Langley C.H."/>
            <person name="Lapoint R."/>
            <person name="Lazzaro B.P."/>
            <person name="Lee S.J."/>
            <person name="Levesque L."/>
            <person name="Li R."/>
            <person name="Lin C.F."/>
            <person name="Lin M.F."/>
            <person name="Lindblad-Toh K."/>
            <person name="Llopart A."/>
            <person name="Long M."/>
            <person name="Low L."/>
            <person name="Lozovsky E."/>
            <person name="Lu J."/>
            <person name="Luo M."/>
            <person name="Machado C.A."/>
            <person name="Makalowski W."/>
            <person name="Marzo M."/>
            <person name="Matsuda M."/>
            <person name="Matzkin L."/>
            <person name="McAllister B."/>
            <person name="McBride C.S."/>
            <person name="McKernan B."/>
            <person name="McKernan K."/>
            <person name="Mendez-Lago M."/>
            <person name="Minx P."/>
            <person name="Mollenhauer M.U."/>
            <person name="Montooth K."/>
            <person name="Mount S.M."/>
            <person name="Mu X."/>
            <person name="Myers E."/>
            <person name="Negre B."/>
            <person name="Newfeld S."/>
            <person name="Nielsen R."/>
            <person name="Noor M.A."/>
            <person name="O'Grady P."/>
            <person name="Pachter L."/>
            <person name="Papaceit M."/>
            <person name="Parisi M.J."/>
            <person name="Parisi M."/>
            <person name="Parts L."/>
            <person name="Pedersen J.S."/>
            <person name="Pesole G."/>
            <person name="Phillippy A.M."/>
            <person name="Ponting C.P."/>
            <person name="Pop M."/>
            <person name="Porcelli D."/>
            <person name="Powell J.R."/>
            <person name="Prohaska S."/>
            <person name="Pruitt K."/>
            <person name="Puig M."/>
            <person name="Quesneville H."/>
            <person name="Ram K.R."/>
            <person name="Rand D."/>
            <person name="Rasmussen M.D."/>
            <person name="Reed L.K."/>
            <person name="Reenan R."/>
            <person name="Reily A."/>
            <person name="Remington K.A."/>
            <person name="Rieger T.T."/>
            <person name="Ritchie M.G."/>
            <person name="Robin C."/>
            <person name="Rogers Y.H."/>
            <person name="Rohde C."/>
            <person name="Rozas J."/>
            <person name="Rubenfield M.J."/>
            <person name="Ruiz A."/>
            <person name="Russo S."/>
            <person name="Salzberg S.L."/>
            <person name="Sanchez-Gracia A."/>
            <person name="Saranga D.J."/>
            <person name="Sato H."/>
            <person name="Schaeffer S.W."/>
            <person name="Schatz M.C."/>
            <person name="Schlenke T."/>
            <person name="Schwartz R."/>
            <person name="Segarra C."/>
            <person name="Singh R.S."/>
            <person name="Sirot L."/>
            <person name="Sirota M."/>
            <person name="Sisneros N.B."/>
            <person name="Smith C.D."/>
            <person name="Smith T.F."/>
            <person name="Spieth J."/>
            <person name="Stage D.E."/>
            <person name="Stark A."/>
            <person name="Stephan W."/>
            <person name="Strausberg R.L."/>
            <person name="Strempel S."/>
            <person name="Sturgill D."/>
            <person name="Sutton G."/>
            <person name="Sutton G.G."/>
            <person name="Tao W."/>
            <person name="Teichmann S."/>
            <person name="Tobari Y.N."/>
            <person name="Tomimura Y."/>
            <person name="Tsolas J.M."/>
            <person name="Valente V.L."/>
            <person name="Venter E."/>
            <person name="Venter J.C."/>
            <person name="Vicario S."/>
            <person name="Vieira F.G."/>
            <person name="Vilella A.J."/>
            <person name="Villasante A."/>
            <person name="Walenz B."/>
            <person name="Wang J."/>
            <person name="Wasserman M."/>
            <person name="Watts T."/>
            <person name="Wilson D."/>
            <person name="Wilson R.K."/>
            <person name="Wing R.A."/>
            <person name="Wolfner M.F."/>
            <person name="Wong A."/>
            <person name="Wong G.K."/>
            <person name="Wu C.I."/>
            <person name="Wu G."/>
            <person name="Yamamoto D."/>
            <person name="Yang H.P."/>
            <person name="Yang S.P."/>
            <person name="Yorke J.A."/>
            <person name="Yoshida K."/>
            <person name="Zdobnov E."/>
            <person name="Zhang P."/>
            <person name="Zhang Y."/>
            <person name="Zimin A.V."/>
            <person name="Baldwin J."/>
            <person name="Abdouelleil A."/>
            <person name="Abdulkadir J."/>
            <person name="Abebe A."/>
            <person name="Abera B."/>
            <person name="Abreu J."/>
            <person name="Acer S.C."/>
            <person name="Aftuck L."/>
            <person name="Alexander A."/>
            <person name="An P."/>
            <person name="Anderson E."/>
            <person name="Anderson S."/>
            <person name="Arachi H."/>
            <person name="Azer M."/>
            <person name="Bachantsang P."/>
            <person name="Barry A."/>
            <person name="Bayul T."/>
            <person name="Berlin A."/>
            <person name="Bessette D."/>
            <person name="Bloom T."/>
            <person name="Blye J."/>
            <person name="Boguslavskiy L."/>
            <person name="Bonnet C."/>
            <person name="Boukhgalter B."/>
            <person name="Bourzgui I."/>
            <person name="Brown A."/>
            <person name="Cahill P."/>
            <person name="Channer S."/>
            <person name="Cheshatsang Y."/>
            <person name="Chuda L."/>
            <person name="Citroen M."/>
            <person name="Collymore A."/>
            <person name="Cooke P."/>
            <person name="Costello M."/>
            <person name="D'Aco K."/>
            <person name="Daza R."/>
            <person name="De Haan G."/>
            <person name="DeGray S."/>
            <person name="DeMaso C."/>
            <person name="Dhargay N."/>
            <person name="Dooley K."/>
            <person name="Dooley E."/>
            <person name="Doricent M."/>
            <person name="Dorje P."/>
            <person name="Dorjee K."/>
            <person name="Dupes A."/>
            <person name="Elong R."/>
            <person name="Falk J."/>
            <person name="Farina A."/>
            <person name="Faro S."/>
            <person name="Ferguson D."/>
            <person name="Fisher S."/>
            <person name="Foley C.D."/>
            <person name="Franke A."/>
            <person name="Friedrich D."/>
            <person name="Gadbois L."/>
            <person name="Gearin G."/>
            <person name="Gearin C.R."/>
            <person name="Giannoukos G."/>
            <person name="Goode T."/>
            <person name="Graham J."/>
            <person name="Grandbois E."/>
            <person name="Grewal S."/>
            <person name="Gyaltsen K."/>
            <person name="Hafez N."/>
            <person name="Hagos B."/>
            <person name="Hall J."/>
            <person name="Henson C."/>
            <person name="Hollinger A."/>
            <person name="Honan T."/>
            <person name="Huard M.D."/>
            <person name="Hughes L."/>
            <person name="Hurhula B."/>
            <person name="Husby M.E."/>
            <person name="Kamat A."/>
            <person name="Kanga B."/>
            <person name="Kashin S."/>
            <person name="Khazanovich D."/>
            <person name="Kisner P."/>
            <person name="Lance K."/>
            <person name="Lara M."/>
            <person name="Lee W."/>
            <person name="Lennon N."/>
            <person name="Letendre F."/>
            <person name="LeVine R."/>
            <person name="Lipovsky A."/>
            <person name="Liu X."/>
            <person name="Liu J."/>
            <person name="Liu S."/>
            <person name="Lokyitsang T."/>
            <person name="Lokyitsang Y."/>
            <person name="Lubonja R."/>
            <person name="Lui A."/>
            <person name="MacDonald P."/>
            <person name="Magnisalis V."/>
            <person name="Maru K."/>
            <person name="Matthews C."/>
            <person name="McCusker W."/>
            <person name="McDonough S."/>
            <person name="Mehta T."/>
            <person name="Meldrim J."/>
            <person name="Meneus L."/>
            <person name="Mihai O."/>
            <person name="Mihalev A."/>
            <person name="Mihova T."/>
            <person name="Mittelman R."/>
            <person name="Mlenga V."/>
            <person name="Montmayeur A."/>
            <person name="Mulrain L."/>
            <person name="Navidi A."/>
            <person name="Naylor J."/>
            <person name="Negash T."/>
            <person name="Nguyen T."/>
            <person name="Nguyen N."/>
            <person name="Nicol R."/>
            <person name="Norbu C."/>
            <person name="Norbu N."/>
            <person name="Novod N."/>
            <person name="O'Neill B."/>
            <person name="Osman S."/>
            <person name="Markiewicz E."/>
            <person name="Oyono O.L."/>
            <person name="Patti C."/>
            <person name="Phunkhang P."/>
            <person name="Pierre F."/>
            <person name="Priest M."/>
            <person name="Raghuraman S."/>
            <person name="Rege F."/>
            <person name="Reyes R."/>
            <person name="Rise C."/>
            <person name="Rogov P."/>
            <person name="Ross K."/>
            <person name="Ryan E."/>
            <person name="Settipalli S."/>
            <person name="Shea T."/>
            <person name="Sherpa N."/>
            <person name="Shi L."/>
            <person name="Shih D."/>
            <person name="Sparrow T."/>
            <person name="Spaulding J."/>
            <person name="Stalker J."/>
            <person name="Stange-Thomann N."/>
            <person name="Stavropoulos S."/>
            <person name="Stone C."/>
            <person name="Strader C."/>
            <person name="Tesfaye S."/>
            <person name="Thomson T."/>
            <person name="Thoulutsang Y."/>
            <person name="Thoulutsang D."/>
            <person name="Topham K."/>
            <person name="Topping I."/>
            <person name="Tsamla T."/>
            <person name="Vassiliev H."/>
            <person name="Vo A."/>
            <person name="Wangchuk T."/>
            <person name="Wangdi T."/>
            <person name="Weiand M."/>
            <person name="Wilkinson J."/>
            <person name="Wilson A."/>
            <person name="Yadav S."/>
            <person name="Young G."/>
            <person name="Yu Q."/>
            <person name="Zembek L."/>
            <person name="Zhong D."/>
            <person name="Zimmer A."/>
            <person name="Zwirko Z."/>
            <person name="Jaffe D.B."/>
            <person name="Alvarez P."/>
            <person name="Brockman W."/>
            <person name="Butler J."/>
            <person name="Chin C."/>
            <person name="Gnerre S."/>
            <person name="Grabherr M."/>
            <person name="Kleber M."/>
            <person name="Mauceli E."/>
            <person name="MacCallum I."/>
        </authorList>
    </citation>
    <scope>NUCLEOTIDE SEQUENCE [LARGE SCALE GENOMIC DNA]</scope>
    <source>
        <strain evidence="4">Tucson 15081-1352.22</strain>
    </source>
</reference>
<dbReference type="GO" id="GO:0042594">
    <property type="term" value="P:response to starvation"/>
    <property type="evidence" value="ECO:0007669"/>
    <property type="project" value="EnsemblMetazoa"/>
</dbReference>
<dbReference type="GO" id="GO:0010977">
    <property type="term" value="P:negative regulation of neuron projection development"/>
    <property type="evidence" value="ECO:0007669"/>
    <property type="project" value="EnsemblMetazoa"/>
</dbReference>
<accession>A0A0Q9XFE1</accession>
<keyword evidence="4" id="KW-1185">Reference proteome</keyword>
<organism evidence="3 4">
    <name type="scientific">Drosophila mojavensis</name>
    <name type="common">Fruit fly</name>
    <dbReference type="NCBI Taxonomy" id="7230"/>
    <lineage>
        <taxon>Eukaryota</taxon>
        <taxon>Metazoa</taxon>
        <taxon>Ecdysozoa</taxon>
        <taxon>Arthropoda</taxon>
        <taxon>Hexapoda</taxon>
        <taxon>Insecta</taxon>
        <taxon>Pterygota</taxon>
        <taxon>Neoptera</taxon>
        <taxon>Endopterygota</taxon>
        <taxon>Diptera</taxon>
        <taxon>Brachycera</taxon>
        <taxon>Muscomorpha</taxon>
        <taxon>Ephydroidea</taxon>
        <taxon>Drosophilidae</taxon>
        <taxon>Drosophila</taxon>
    </lineage>
</organism>
<evidence type="ECO:0000313" key="4">
    <source>
        <dbReference type="Proteomes" id="UP000009192"/>
    </source>
</evidence>
<keyword evidence="2" id="KW-0732">Signal</keyword>
<sequence>MLLLVLLVVVAFRSGVWVLDTLFGQLTHQSPLHHQTSHFACGNVNQLRNVSNFPNCQSVCVRVCVCMCASVCVSCVCVRVRVYEWSSKMTDFSMNEILRSFRKMRMQRCSGQGSHLVTQHNHHHHHHQHLHHQHHHHQTQQQQQQQPPTSTGQQSKDLKKIIKILKKNVIKAKITRKMKIVV</sequence>
<feature type="chain" id="PRO_5006387918" evidence="2">
    <location>
        <begin position="19"/>
        <end position="182"/>
    </location>
</feature>
<feature type="region of interest" description="Disordered" evidence="1">
    <location>
        <begin position="112"/>
        <end position="156"/>
    </location>
</feature>
<gene>
    <name evidence="3" type="primary">Dmoj\GI17313</name>
    <name evidence="3" type="ORF">Dmoj_GI17313</name>
</gene>
<name>A0A0Q9XFE1_DROMO</name>
<evidence type="ECO:0000313" key="3">
    <source>
        <dbReference type="EMBL" id="KRG02881.1"/>
    </source>
</evidence>
<dbReference type="EMBL" id="CH933807">
    <property type="protein sequence ID" value="KRG02881.1"/>
    <property type="molecule type" value="Genomic_DNA"/>
</dbReference>
<proteinExistence type="predicted"/>
<evidence type="ECO:0000256" key="2">
    <source>
        <dbReference type="SAM" id="SignalP"/>
    </source>
</evidence>
<dbReference type="AlphaFoldDB" id="A0A0Q9XFE1"/>
<dbReference type="GO" id="GO:0035075">
    <property type="term" value="P:response to ecdysone"/>
    <property type="evidence" value="ECO:0007669"/>
    <property type="project" value="EnsemblMetazoa"/>
</dbReference>
<dbReference type="KEGG" id="dmo:Dmoj_GI17313"/>
<dbReference type="GO" id="GO:0045316">
    <property type="term" value="P:negative regulation of compound eye photoreceptor development"/>
    <property type="evidence" value="ECO:0007669"/>
    <property type="project" value="EnsemblMetazoa"/>
</dbReference>
<dbReference type="GO" id="GO:0005829">
    <property type="term" value="C:cytosol"/>
    <property type="evidence" value="ECO:0007669"/>
    <property type="project" value="EnsemblMetazoa"/>
</dbReference>
<feature type="signal peptide" evidence="2">
    <location>
        <begin position="1"/>
        <end position="18"/>
    </location>
</feature>
<dbReference type="GO" id="GO:0007552">
    <property type="term" value="P:metamorphosis"/>
    <property type="evidence" value="ECO:0007669"/>
    <property type="project" value="EnsemblMetazoa"/>
</dbReference>
<dbReference type="Proteomes" id="UP000009192">
    <property type="component" value="Unassembled WGS sequence"/>
</dbReference>